<dbReference type="InterPro" id="IPR007553">
    <property type="entry name" value="2-thiour_desulf"/>
</dbReference>
<dbReference type="EMBL" id="PEWV01000074">
    <property type="protein sequence ID" value="PIU40950.1"/>
    <property type="molecule type" value="Genomic_DNA"/>
</dbReference>
<gene>
    <name evidence="1" type="ORF">COS99_07735</name>
</gene>
<dbReference type="Proteomes" id="UP000230052">
    <property type="component" value="Unassembled WGS sequence"/>
</dbReference>
<evidence type="ECO:0000313" key="2">
    <source>
        <dbReference type="Proteomes" id="UP000230052"/>
    </source>
</evidence>
<dbReference type="PANTHER" id="PTHR30087">
    <property type="entry name" value="INNER MEMBRANE PROTEIN"/>
    <property type="match status" value="1"/>
</dbReference>
<protein>
    <submittedName>
        <fullName evidence="1">DUF523 domain-containing protein</fullName>
    </submittedName>
</protein>
<sequence length="171" mass="19141">MKTIRKKIKVGISSCLLGEKVRYDGGHRLDRYLKDTLGRSVEWIGVCPEAGCGLPVPREVMHLVGMPQSPRLITVETNIDHTDRMLEWTEKKLDELGKARLSGFVFKSNSPSCGMRSIAVYGKDCFPAGTSPGIFAAALMRRFPALPAEGDDRLKDPRAREEFIERVFAFK</sequence>
<dbReference type="AlphaFoldDB" id="A0A2J0KX01"/>
<evidence type="ECO:0000313" key="1">
    <source>
        <dbReference type="EMBL" id="PIU40950.1"/>
    </source>
</evidence>
<name>A0A2J0KX01_9BACT</name>
<accession>A0A2J0KX01</accession>
<reference evidence="1 2" key="1">
    <citation type="submission" date="2017-09" db="EMBL/GenBank/DDBJ databases">
        <title>Depth-based differentiation of microbial function through sediment-hosted aquifers and enrichment of novel symbionts in the deep terrestrial subsurface.</title>
        <authorList>
            <person name="Probst A.J."/>
            <person name="Ladd B."/>
            <person name="Jarett J.K."/>
            <person name="Geller-Mcgrath D.E."/>
            <person name="Sieber C.M."/>
            <person name="Emerson J.B."/>
            <person name="Anantharaman K."/>
            <person name="Thomas B.C."/>
            <person name="Malmstrom R."/>
            <person name="Stieglmeier M."/>
            <person name="Klingl A."/>
            <person name="Woyke T."/>
            <person name="Ryan C.M."/>
            <person name="Banfield J.F."/>
        </authorList>
    </citation>
    <scope>NUCLEOTIDE SEQUENCE [LARGE SCALE GENOMIC DNA]</scope>
    <source>
        <strain evidence="1">CG07_land_8_20_14_0_80_42_15</strain>
    </source>
</reference>
<organism evidence="1 2">
    <name type="scientific">Candidatus Aquitaenariimonas noxiae</name>
    <dbReference type="NCBI Taxonomy" id="1974741"/>
    <lineage>
        <taxon>Bacteria</taxon>
        <taxon>Pseudomonadati</taxon>
        <taxon>Candidatus Omnitrophota</taxon>
        <taxon>Candidatus Aquitaenariimonas</taxon>
    </lineage>
</organism>
<dbReference type="PANTHER" id="PTHR30087:SF0">
    <property type="entry name" value="INNER MEMBRANE PROTEIN"/>
    <property type="match status" value="1"/>
</dbReference>
<dbReference type="Pfam" id="PF04463">
    <property type="entry name" value="2-thiour_desulf"/>
    <property type="match status" value="1"/>
</dbReference>
<proteinExistence type="predicted"/>
<comment type="caution">
    <text evidence="1">The sequence shown here is derived from an EMBL/GenBank/DDBJ whole genome shotgun (WGS) entry which is preliminary data.</text>
</comment>